<dbReference type="GO" id="GO:0005886">
    <property type="term" value="C:plasma membrane"/>
    <property type="evidence" value="ECO:0007669"/>
    <property type="project" value="UniProtKB-SubCell"/>
</dbReference>
<protein>
    <recommendedName>
        <fullName evidence="7">DUF3817 domain-containing protein</fullName>
    </recommendedName>
</protein>
<evidence type="ECO:0000259" key="7">
    <source>
        <dbReference type="Pfam" id="PF12823"/>
    </source>
</evidence>
<keyword evidence="2" id="KW-1003">Cell membrane</keyword>
<dbReference type="OrthoDB" id="5801636at2"/>
<keyword evidence="9" id="KW-1185">Reference proteome</keyword>
<evidence type="ECO:0000256" key="3">
    <source>
        <dbReference type="ARBA" id="ARBA00022692"/>
    </source>
</evidence>
<dbReference type="AlphaFoldDB" id="A0A222FHT7"/>
<dbReference type="NCBIfam" id="TIGR03954">
    <property type="entry name" value="integ_memb_HG"/>
    <property type="match status" value="1"/>
</dbReference>
<evidence type="ECO:0000313" key="8">
    <source>
        <dbReference type="EMBL" id="ASP38329.1"/>
    </source>
</evidence>
<reference evidence="8 9" key="1">
    <citation type="submission" date="2017-07" db="EMBL/GenBank/DDBJ databases">
        <title>Annotated genome sequence of Bacterioplanes sanyensis isolated from Red Sea.</title>
        <authorList>
            <person name="Rehman Z.U."/>
        </authorList>
    </citation>
    <scope>NUCLEOTIDE SEQUENCE [LARGE SCALE GENOMIC DNA]</scope>
    <source>
        <strain evidence="8 9">NV9</strain>
    </source>
</reference>
<comment type="subcellular location">
    <subcellularLocation>
        <location evidence="1">Cell membrane</location>
        <topology evidence="1">Multi-pass membrane protein</topology>
    </subcellularLocation>
</comment>
<dbReference type="KEGG" id="bsan:CHH28_06385"/>
<sequence length="95" mass="10946">MRLFRIMSILEGLSYLVILCVPLGLISRDYVFGLGMTHGVLFISYVLLSFYAAHKLRWSVLVWLAVFLAALIPFAFIAVEVFLRRLMQRQQSHAQ</sequence>
<dbReference type="PANTHER" id="PTHR40077">
    <property type="entry name" value="MEMBRANE PROTEIN-RELATED"/>
    <property type="match status" value="1"/>
</dbReference>
<keyword evidence="3 6" id="KW-0812">Transmembrane</keyword>
<dbReference type="Pfam" id="PF12823">
    <property type="entry name" value="DUF3817"/>
    <property type="match status" value="1"/>
</dbReference>
<evidence type="ECO:0000256" key="1">
    <source>
        <dbReference type="ARBA" id="ARBA00004651"/>
    </source>
</evidence>
<feature type="transmembrane region" description="Helical" evidence="6">
    <location>
        <begin position="6"/>
        <end position="25"/>
    </location>
</feature>
<evidence type="ECO:0000256" key="4">
    <source>
        <dbReference type="ARBA" id="ARBA00022989"/>
    </source>
</evidence>
<dbReference type="PANTHER" id="PTHR40077:SF1">
    <property type="entry name" value="MEMBRANE PROTEIN"/>
    <property type="match status" value="1"/>
</dbReference>
<feature type="transmembrane region" description="Helical" evidence="6">
    <location>
        <begin position="32"/>
        <end position="54"/>
    </location>
</feature>
<evidence type="ECO:0000256" key="2">
    <source>
        <dbReference type="ARBA" id="ARBA00022475"/>
    </source>
</evidence>
<dbReference type="EMBL" id="CP022530">
    <property type="protein sequence ID" value="ASP38329.1"/>
    <property type="molecule type" value="Genomic_DNA"/>
</dbReference>
<proteinExistence type="predicted"/>
<evidence type="ECO:0000313" key="9">
    <source>
        <dbReference type="Proteomes" id="UP000202440"/>
    </source>
</evidence>
<gene>
    <name evidence="8" type="ORF">CHH28_06385</name>
</gene>
<dbReference type="Proteomes" id="UP000202440">
    <property type="component" value="Chromosome"/>
</dbReference>
<feature type="transmembrane region" description="Helical" evidence="6">
    <location>
        <begin position="60"/>
        <end position="83"/>
    </location>
</feature>
<keyword evidence="5 6" id="KW-0472">Membrane</keyword>
<evidence type="ECO:0000256" key="5">
    <source>
        <dbReference type="ARBA" id="ARBA00023136"/>
    </source>
</evidence>
<evidence type="ECO:0000256" key="6">
    <source>
        <dbReference type="SAM" id="Phobius"/>
    </source>
</evidence>
<accession>A0A222FHT7</accession>
<feature type="domain" description="DUF3817" evidence="7">
    <location>
        <begin position="2"/>
        <end position="85"/>
    </location>
</feature>
<name>A0A222FHT7_9GAMM</name>
<dbReference type="RefSeq" id="WP_094059525.1">
    <property type="nucleotide sequence ID" value="NZ_CP022530.1"/>
</dbReference>
<organism evidence="8 9">
    <name type="scientific">Bacterioplanes sanyensis</name>
    <dbReference type="NCBI Taxonomy" id="1249553"/>
    <lineage>
        <taxon>Bacteria</taxon>
        <taxon>Pseudomonadati</taxon>
        <taxon>Pseudomonadota</taxon>
        <taxon>Gammaproteobacteria</taxon>
        <taxon>Oceanospirillales</taxon>
        <taxon>Oceanospirillaceae</taxon>
        <taxon>Bacterioplanes</taxon>
    </lineage>
</organism>
<dbReference type="InterPro" id="IPR023845">
    <property type="entry name" value="DUF3817_TM"/>
</dbReference>
<keyword evidence="4 6" id="KW-1133">Transmembrane helix</keyword>